<dbReference type="CDD" id="cd03352">
    <property type="entry name" value="LbH_LpxD"/>
    <property type="match status" value="1"/>
</dbReference>
<evidence type="ECO:0000313" key="10">
    <source>
        <dbReference type="EMBL" id="RJF87435.1"/>
    </source>
</evidence>
<keyword evidence="5 7" id="KW-0443">Lipid metabolism</keyword>
<name>A0A418WBP4_9PROT</name>
<dbReference type="GO" id="GO:0016020">
    <property type="term" value="C:membrane"/>
    <property type="evidence" value="ECO:0007669"/>
    <property type="project" value="GOC"/>
</dbReference>
<comment type="similarity">
    <text evidence="7">Belongs to the transferase hexapeptide repeat family. LpxD subfamily.</text>
</comment>
<dbReference type="InterPro" id="IPR007691">
    <property type="entry name" value="LpxD"/>
</dbReference>
<dbReference type="EMBL" id="QYUK01000011">
    <property type="protein sequence ID" value="RJF87435.1"/>
    <property type="molecule type" value="Genomic_DNA"/>
</dbReference>
<dbReference type="EC" id="2.3.1.191" evidence="7"/>
<dbReference type="NCBIfam" id="TIGR01853">
    <property type="entry name" value="lipid_A_lpxD"/>
    <property type="match status" value="1"/>
</dbReference>
<evidence type="ECO:0000256" key="1">
    <source>
        <dbReference type="ARBA" id="ARBA00022516"/>
    </source>
</evidence>
<comment type="subunit">
    <text evidence="7">Homotrimer.</text>
</comment>
<dbReference type="InterPro" id="IPR018357">
    <property type="entry name" value="Hexapep_transf_CS"/>
</dbReference>
<dbReference type="NCBIfam" id="NF002060">
    <property type="entry name" value="PRK00892.1"/>
    <property type="match status" value="1"/>
</dbReference>
<keyword evidence="11" id="KW-1185">Reference proteome</keyword>
<keyword evidence="1 7" id="KW-0444">Lipid biosynthesis</keyword>
<dbReference type="PANTHER" id="PTHR43378">
    <property type="entry name" value="UDP-3-O-ACYLGLUCOSAMINE N-ACYLTRANSFERASE"/>
    <property type="match status" value="1"/>
</dbReference>
<dbReference type="InterPro" id="IPR001451">
    <property type="entry name" value="Hexapep"/>
</dbReference>
<evidence type="ECO:0000256" key="2">
    <source>
        <dbReference type="ARBA" id="ARBA00022556"/>
    </source>
</evidence>
<dbReference type="Pfam" id="PF00132">
    <property type="entry name" value="Hexapep"/>
    <property type="match status" value="1"/>
</dbReference>
<comment type="caution">
    <text evidence="10">The sequence shown here is derived from an EMBL/GenBank/DDBJ whole genome shotgun (WGS) entry which is preliminary data.</text>
</comment>
<evidence type="ECO:0000259" key="8">
    <source>
        <dbReference type="Pfam" id="PF04613"/>
    </source>
</evidence>
<dbReference type="GO" id="GO:0103118">
    <property type="term" value="F:UDP-3-O-[(3R)-3-hydroxyacyl]-glucosamine N-acyltransferase activity"/>
    <property type="evidence" value="ECO:0007669"/>
    <property type="project" value="UniProtKB-EC"/>
</dbReference>
<comment type="pathway">
    <text evidence="7">Bacterial outer membrane biogenesis; LPS lipid A biosynthesis.</text>
</comment>
<keyword evidence="3 7" id="KW-0808">Transferase</keyword>
<protein>
    <recommendedName>
        <fullName evidence="7">UDP-3-O-acylglucosamine N-acyltransferase</fullName>
        <ecNumber evidence="7">2.3.1.191</ecNumber>
    </recommendedName>
</protein>
<evidence type="ECO:0000256" key="6">
    <source>
        <dbReference type="ARBA" id="ARBA00023315"/>
    </source>
</evidence>
<evidence type="ECO:0000256" key="3">
    <source>
        <dbReference type="ARBA" id="ARBA00022679"/>
    </source>
</evidence>
<evidence type="ECO:0000256" key="5">
    <source>
        <dbReference type="ARBA" id="ARBA00023098"/>
    </source>
</evidence>
<dbReference type="PANTHER" id="PTHR43378:SF2">
    <property type="entry name" value="UDP-3-O-ACYLGLUCOSAMINE N-ACYLTRANSFERASE 1, MITOCHONDRIAL-RELATED"/>
    <property type="match status" value="1"/>
</dbReference>
<dbReference type="HAMAP" id="MF_00523">
    <property type="entry name" value="LpxD"/>
    <property type="match status" value="1"/>
</dbReference>
<dbReference type="OrthoDB" id="9784739at2"/>
<dbReference type="GO" id="GO:0009245">
    <property type="term" value="P:lipid A biosynthetic process"/>
    <property type="evidence" value="ECO:0007669"/>
    <property type="project" value="UniProtKB-UniRule"/>
</dbReference>
<dbReference type="InterPro" id="IPR056729">
    <property type="entry name" value="GMPPB_C"/>
</dbReference>
<dbReference type="InterPro" id="IPR020573">
    <property type="entry name" value="UDP_GlcNAc_AcTrfase_non-rep"/>
</dbReference>
<dbReference type="PROSITE" id="PS00101">
    <property type="entry name" value="HEXAPEP_TRANSFERASES"/>
    <property type="match status" value="1"/>
</dbReference>
<dbReference type="Pfam" id="PF25087">
    <property type="entry name" value="GMPPB_C"/>
    <property type="match status" value="1"/>
</dbReference>
<proteinExistence type="inferred from homology"/>
<keyword evidence="6 7" id="KW-0012">Acyltransferase</keyword>
<sequence>MPSCPRSRSTCRLCNDRGPASFFRRKGPFRLSELCALTGTDLADGADADISVVGAAPLEWADAGHITYVESPKYFDALTQTKARACIIPKRFADRAPRAIALVLADRPAIAYARVAQAFHPRRCATPGIAATAVVDATASLGDGCEIGPGAVIGAEARLGRGCVVEANAVIGHHVVLGDEVVVGPSASIRYALIGARCTVHAGARIGEDGFGFVPNPPVGHLRIPQIGRVVIGDDVEVGANSCIDRGVYGDTRIGDGTIIDNVVQIGHNVTLGRGCILAAKVGLSGSCKVGDFVAFGGAVGVADHVNIGSGARIAAHAGVMRDVAAGETVGGAPAKPIKKWFREVATLSQLARRKGEDNG</sequence>
<dbReference type="InterPro" id="IPR011004">
    <property type="entry name" value="Trimer_LpxA-like_sf"/>
</dbReference>
<keyword evidence="2 7" id="KW-0441">Lipid A biosynthesis</keyword>
<dbReference type="GO" id="GO:0016410">
    <property type="term" value="F:N-acyltransferase activity"/>
    <property type="evidence" value="ECO:0007669"/>
    <property type="project" value="InterPro"/>
</dbReference>
<evidence type="ECO:0000256" key="7">
    <source>
        <dbReference type="HAMAP-Rule" id="MF_00523"/>
    </source>
</evidence>
<feature type="active site" description="Proton acceptor" evidence="7">
    <location>
        <position position="268"/>
    </location>
</feature>
<reference evidence="10 11" key="1">
    <citation type="submission" date="2018-09" db="EMBL/GenBank/DDBJ databases">
        <authorList>
            <person name="Zhu H."/>
        </authorList>
    </citation>
    <scope>NUCLEOTIDE SEQUENCE [LARGE SCALE GENOMIC DNA]</scope>
    <source>
        <strain evidence="10 11">K1W22B-8</strain>
    </source>
</reference>
<evidence type="ECO:0000259" key="9">
    <source>
        <dbReference type="Pfam" id="PF25087"/>
    </source>
</evidence>
<dbReference type="Gene3D" id="2.160.10.10">
    <property type="entry name" value="Hexapeptide repeat proteins"/>
    <property type="match status" value="1"/>
</dbReference>
<gene>
    <name evidence="7 10" type="primary">lpxD</name>
    <name evidence="10" type="ORF">D3874_10720</name>
</gene>
<dbReference type="Proteomes" id="UP000284605">
    <property type="component" value="Unassembled WGS sequence"/>
</dbReference>
<dbReference type="Gene3D" id="3.40.1390.10">
    <property type="entry name" value="MurE/MurF, N-terminal domain"/>
    <property type="match status" value="1"/>
</dbReference>
<evidence type="ECO:0000256" key="4">
    <source>
        <dbReference type="ARBA" id="ARBA00022737"/>
    </source>
</evidence>
<comment type="function">
    <text evidence="7">Catalyzes the N-acylation of UDP-3-O-acylglucosamine using 3-hydroxyacyl-ACP as the acyl donor. Is involved in the biosynthesis of lipid A, a phosphorylated glycolipid that anchors the lipopolysaccharide to the outer membrane of the cell.</text>
</comment>
<dbReference type="AlphaFoldDB" id="A0A418WBP4"/>
<accession>A0A418WBP4</accession>
<dbReference type="Pfam" id="PF04613">
    <property type="entry name" value="LpxD"/>
    <property type="match status" value="1"/>
</dbReference>
<feature type="domain" description="UDP-3-O-[3-hydroxymyristoyl] glucosamine N-acyltransferase non-repeat region" evidence="8">
    <location>
        <begin position="49"/>
        <end position="117"/>
    </location>
</feature>
<dbReference type="UniPathway" id="UPA00973"/>
<dbReference type="SUPFAM" id="SSF51161">
    <property type="entry name" value="Trimeric LpxA-like enzymes"/>
    <property type="match status" value="1"/>
</dbReference>
<keyword evidence="4 7" id="KW-0677">Repeat</keyword>
<evidence type="ECO:0000313" key="11">
    <source>
        <dbReference type="Proteomes" id="UP000284605"/>
    </source>
</evidence>
<organism evidence="10 11">
    <name type="scientific">Oleomonas cavernae</name>
    <dbReference type="NCBI Taxonomy" id="2320859"/>
    <lineage>
        <taxon>Bacteria</taxon>
        <taxon>Pseudomonadati</taxon>
        <taxon>Pseudomonadota</taxon>
        <taxon>Alphaproteobacteria</taxon>
        <taxon>Acetobacterales</taxon>
        <taxon>Acetobacteraceae</taxon>
        <taxon>Oleomonas</taxon>
    </lineage>
</organism>
<comment type="catalytic activity">
    <reaction evidence="7">
        <text>a UDP-3-O-[(3R)-3-hydroxyacyl]-alpha-D-glucosamine + a (3R)-hydroxyacyl-[ACP] = a UDP-2-N,3-O-bis[(3R)-3-hydroxyacyl]-alpha-D-glucosamine + holo-[ACP] + H(+)</text>
        <dbReference type="Rhea" id="RHEA:53836"/>
        <dbReference type="Rhea" id="RHEA-COMP:9685"/>
        <dbReference type="Rhea" id="RHEA-COMP:9945"/>
        <dbReference type="ChEBI" id="CHEBI:15378"/>
        <dbReference type="ChEBI" id="CHEBI:64479"/>
        <dbReference type="ChEBI" id="CHEBI:78827"/>
        <dbReference type="ChEBI" id="CHEBI:137740"/>
        <dbReference type="ChEBI" id="CHEBI:137748"/>
        <dbReference type="EC" id="2.3.1.191"/>
    </reaction>
</comment>
<feature type="domain" description="Mannose-1-phosphate guanyltransferase C-terminal" evidence="9">
    <location>
        <begin position="134"/>
        <end position="246"/>
    </location>
</feature>